<proteinExistence type="predicted"/>
<evidence type="ECO:0000313" key="1">
    <source>
        <dbReference type="EMBL" id="MBP1987809.1"/>
    </source>
</evidence>
<dbReference type="RefSeq" id="WP_209492171.1">
    <property type="nucleotide sequence ID" value="NZ_JAGGLC010000005.1"/>
</dbReference>
<evidence type="ECO:0000313" key="2">
    <source>
        <dbReference type="Proteomes" id="UP000823736"/>
    </source>
</evidence>
<dbReference type="AlphaFoldDB" id="A0A8T4GXV3"/>
<name>A0A8T4GXV3_9EURY</name>
<dbReference type="EMBL" id="JAGGLC010000005">
    <property type="protein sequence ID" value="MBP1987809.1"/>
    <property type="molecule type" value="Genomic_DNA"/>
</dbReference>
<accession>A0A8T4GXV3</accession>
<protein>
    <submittedName>
        <fullName evidence="1">Uncharacterized protein</fullName>
    </submittedName>
</protein>
<keyword evidence="2" id="KW-1185">Reference proteome</keyword>
<dbReference type="Proteomes" id="UP000823736">
    <property type="component" value="Unassembled WGS sequence"/>
</dbReference>
<reference evidence="1" key="1">
    <citation type="submission" date="2021-03" db="EMBL/GenBank/DDBJ databases">
        <title>Genomic Encyclopedia of Type Strains, Phase IV (KMG-IV): sequencing the most valuable type-strain genomes for metagenomic binning, comparative biology and taxonomic classification.</title>
        <authorList>
            <person name="Goeker M."/>
        </authorList>
    </citation>
    <scope>NUCLEOTIDE SEQUENCE</scope>
    <source>
        <strain evidence="1">DSM 26232</strain>
    </source>
</reference>
<organism evidence="1 2">
    <name type="scientific">Halolamina salifodinae</name>
    <dbReference type="NCBI Taxonomy" id="1202767"/>
    <lineage>
        <taxon>Archaea</taxon>
        <taxon>Methanobacteriati</taxon>
        <taxon>Methanobacteriota</taxon>
        <taxon>Stenosarchaea group</taxon>
        <taxon>Halobacteria</taxon>
        <taxon>Halobacteriales</taxon>
        <taxon>Haloferacaceae</taxon>
    </lineage>
</organism>
<gene>
    <name evidence="1" type="ORF">J2753_002319</name>
</gene>
<sequence>MPDRTGFDQNGYAVEWRGDATSARSVAGICGASWGGNAAQSFDLSVRVTADRRRF</sequence>
<comment type="caution">
    <text evidence="1">The sequence shown here is derived from an EMBL/GenBank/DDBJ whole genome shotgun (WGS) entry which is preliminary data.</text>
</comment>